<comment type="caution">
    <text evidence="2">The sequence shown here is derived from an EMBL/GenBank/DDBJ whole genome shotgun (WGS) entry which is preliminary data.</text>
</comment>
<evidence type="ECO:0000313" key="2">
    <source>
        <dbReference type="EMBL" id="GLJ56464.1"/>
    </source>
</evidence>
<reference evidence="2" key="1">
    <citation type="submission" date="2022-12" db="EMBL/GenBank/DDBJ databases">
        <title>Chromosome-Level Genome Assembly of Japanese Cedar (Cryptomeriajaponica D. Don).</title>
        <authorList>
            <person name="Fujino T."/>
            <person name="Yamaguchi K."/>
            <person name="Yokoyama T."/>
            <person name="Hamanaka T."/>
            <person name="Harazono Y."/>
            <person name="Kamada H."/>
            <person name="Kobayashi W."/>
            <person name="Ujino-Ihara T."/>
            <person name="Uchiyama K."/>
            <person name="Matsumoto A."/>
            <person name="Izuno A."/>
            <person name="Tsumura Y."/>
            <person name="Toyoda A."/>
            <person name="Shigenobu S."/>
            <person name="Moriguchi Y."/>
            <person name="Ueno S."/>
            <person name="Kasahara M."/>
        </authorList>
    </citation>
    <scope>NUCLEOTIDE SEQUENCE</scope>
</reference>
<sequence length="99" mass="10957">MLGSSRLALLRVERPFSKRAPSPEAQETLKSSQRGSSHLRPFILITFSNLTEPPSASKKMLIIHRLRLTFNCIQIMVGAETSSNGSNSRVALHSHDASR</sequence>
<name>A0AAD3NMV9_CRYJA</name>
<dbReference type="AlphaFoldDB" id="A0AAD3NMV9"/>
<protein>
    <submittedName>
        <fullName evidence="2">Uncharacterized protein</fullName>
    </submittedName>
</protein>
<accession>A0AAD3NMV9</accession>
<feature type="region of interest" description="Disordered" evidence="1">
    <location>
        <begin position="13"/>
        <end position="36"/>
    </location>
</feature>
<evidence type="ECO:0000256" key="1">
    <source>
        <dbReference type="SAM" id="MobiDB-lite"/>
    </source>
</evidence>
<organism evidence="2 3">
    <name type="scientific">Cryptomeria japonica</name>
    <name type="common">Japanese cedar</name>
    <name type="synonym">Cupressus japonica</name>
    <dbReference type="NCBI Taxonomy" id="3369"/>
    <lineage>
        <taxon>Eukaryota</taxon>
        <taxon>Viridiplantae</taxon>
        <taxon>Streptophyta</taxon>
        <taxon>Embryophyta</taxon>
        <taxon>Tracheophyta</taxon>
        <taxon>Spermatophyta</taxon>
        <taxon>Pinopsida</taxon>
        <taxon>Pinidae</taxon>
        <taxon>Conifers II</taxon>
        <taxon>Cupressales</taxon>
        <taxon>Cupressaceae</taxon>
        <taxon>Cryptomeria</taxon>
    </lineage>
</organism>
<keyword evidence="3" id="KW-1185">Reference proteome</keyword>
<proteinExistence type="predicted"/>
<dbReference type="EMBL" id="BSEH01000022">
    <property type="protein sequence ID" value="GLJ56464.1"/>
    <property type="molecule type" value="Genomic_DNA"/>
</dbReference>
<gene>
    <name evidence="2" type="ORF">SUGI_1225210</name>
</gene>
<dbReference type="Proteomes" id="UP001234787">
    <property type="component" value="Unassembled WGS sequence"/>
</dbReference>
<evidence type="ECO:0000313" key="3">
    <source>
        <dbReference type="Proteomes" id="UP001234787"/>
    </source>
</evidence>